<dbReference type="InterPro" id="IPR037682">
    <property type="entry name" value="TonB_C"/>
</dbReference>
<organism evidence="12 13">
    <name type="scientific">Haliscomenobacter hydrossis (strain ATCC 27775 / DSM 1100 / LMG 10767 / O)</name>
    <dbReference type="NCBI Taxonomy" id="760192"/>
    <lineage>
        <taxon>Bacteria</taxon>
        <taxon>Pseudomonadati</taxon>
        <taxon>Bacteroidota</taxon>
        <taxon>Saprospiria</taxon>
        <taxon>Saprospirales</taxon>
        <taxon>Haliscomenobacteraceae</taxon>
        <taxon>Haliscomenobacter</taxon>
    </lineage>
</organism>
<keyword evidence="7" id="KW-0653">Protein transport</keyword>
<keyword evidence="6 10" id="KW-0812">Transmembrane</keyword>
<dbReference type="eggNOG" id="COG0810">
    <property type="taxonomic scope" value="Bacteria"/>
</dbReference>
<evidence type="ECO:0000256" key="5">
    <source>
        <dbReference type="ARBA" id="ARBA00022519"/>
    </source>
</evidence>
<feature type="transmembrane region" description="Helical" evidence="10">
    <location>
        <begin position="6"/>
        <end position="22"/>
    </location>
</feature>
<comment type="subcellular location">
    <subcellularLocation>
        <location evidence="1">Cell inner membrane</location>
        <topology evidence="1">Single-pass membrane protein</topology>
        <orientation evidence="1">Periplasmic side</orientation>
    </subcellularLocation>
</comment>
<dbReference type="GO" id="GO:0098797">
    <property type="term" value="C:plasma membrane protein complex"/>
    <property type="evidence" value="ECO:0007669"/>
    <property type="project" value="TreeGrafter"/>
</dbReference>
<reference key="2">
    <citation type="submission" date="2011-04" db="EMBL/GenBank/DDBJ databases">
        <title>Complete sequence of chromosome of Haliscomenobacter hydrossis DSM 1100.</title>
        <authorList>
            <consortium name="US DOE Joint Genome Institute (JGI-PGF)"/>
            <person name="Lucas S."/>
            <person name="Han J."/>
            <person name="Lapidus A."/>
            <person name="Bruce D."/>
            <person name="Goodwin L."/>
            <person name="Pitluck S."/>
            <person name="Peters L."/>
            <person name="Kyrpides N."/>
            <person name="Mavromatis K."/>
            <person name="Ivanova N."/>
            <person name="Ovchinnikova G."/>
            <person name="Pagani I."/>
            <person name="Daligault H."/>
            <person name="Detter J.C."/>
            <person name="Han C."/>
            <person name="Land M."/>
            <person name="Hauser L."/>
            <person name="Markowitz V."/>
            <person name="Cheng J.-F."/>
            <person name="Hugenholtz P."/>
            <person name="Woyke T."/>
            <person name="Wu D."/>
            <person name="Verbarg S."/>
            <person name="Frueling A."/>
            <person name="Brambilla E."/>
            <person name="Klenk H.-P."/>
            <person name="Eisen J.A."/>
        </authorList>
    </citation>
    <scope>NUCLEOTIDE SEQUENCE</scope>
    <source>
        <strain>DSM 1100</strain>
    </source>
</reference>
<feature type="transmembrane region" description="Helical" evidence="10">
    <location>
        <begin position="100"/>
        <end position="124"/>
    </location>
</feature>
<dbReference type="GO" id="GO:0015031">
    <property type="term" value="P:protein transport"/>
    <property type="evidence" value="ECO:0007669"/>
    <property type="project" value="UniProtKB-KW"/>
</dbReference>
<keyword evidence="4" id="KW-1003">Cell membrane</keyword>
<dbReference type="RefSeq" id="WP_013765638.1">
    <property type="nucleotide sequence ID" value="NC_015510.1"/>
</dbReference>
<evidence type="ECO:0000256" key="9">
    <source>
        <dbReference type="ARBA" id="ARBA00023136"/>
    </source>
</evidence>
<keyword evidence="9 10" id="KW-0472">Membrane</keyword>
<dbReference type="Pfam" id="PF05569">
    <property type="entry name" value="Peptidase_M56"/>
    <property type="match status" value="1"/>
</dbReference>
<dbReference type="Gene3D" id="3.30.1150.10">
    <property type="match status" value="2"/>
</dbReference>
<evidence type="ECO:0000256" key="6">
    <source>
        <dbReference type="ARBA" id="ARBA00022692"/>
    </source>
</evidence>
<dbReference type="GO" id="GO:0055085">
    <property type="term" value="P:transmembrane transport"/>
    <property type="evidence" value="ECO:0007669"/>
    <property type="project" value="InterPro"/>
</dbReference>
<dbReference type="KEGG" id="hhy:Halhy_3237"/>
<dbReference type="EMBL" id="CP002691">
    <property type="protein sequence ID" value="AEE51097.1"/>
    <property type="molecule type" value="Genomic_DNA"/>
</dbReference>
<evidence type="ECO:0000256" key="10">
    <source>
        <dbReference type="SAM" id="Phobius"/>
    </source>
</evidence>
<keyword evidence="5" id="KW-0997">Cell inner membrane</keyword>
<feature type="domain" description="TonB C-terminal" evidence="11">
    <location>
        <begin position="522"/>
        <end position="618"/>
    </location>
</feature>
<dbReference type="PROSITE" id="PS52015">
    <property type="entry name" value="TONB_CTD"/>
    <property type="match status" value="2"/>
</dbReference>
<gene>
    <name evidence="12" type="ordered locus">Halhy_3237</name>
</gene>
<dbReference type="CDD" id="cd07341">
    <property type="entry name" value="M56_BlaR1_MecR1_like"/>
    <property type="match status" value="1"/>
</dbReference>
<dbReference type="Pfam" id="PF18962">
    <property type="entry name" value="Por_Secre_tail"/>
    <property type="match status" value="1"/>
</dbReference>
<dbReference type="STRING" id="760192.Halhy_3237"/>
<evidence type="ECO:0000256" key="3">
    <source>
        <dbReference type="ARBA" id="ARBA00022448"/>
    </source>
</evidence>
<dbReference type="GO" id="GO:0031992">
    <property type="term" value="F:energy transducer activity"/>
    <property type="evidence" value="ECO:0007669"/>
    <property type="project" value="TreeGrafter"/>
</dbReference>
<sequence length="709" mass="79747">MNYLLKVAICWLVFYVLYRLILEKTTFFRLNRAYLLITLLLGLVVPMVRISLGAPVDPSELTNWLPEVVVRANNLVNQPYTLPEITIQVPASAAWDIWTWLYWGGVAYCLLRFLVGLFQLYHIYRRGNKQAMGKYTLVYSAEVKAPFSFMRYLFWPAELEDENLEREYMLRHEETHILQYHTLDVLFSEIIKAICWFNPLAYHYSQALRDVHEYLADAAVLQNANRKQYGHLLIRQSLSGPSIALVNHFSTSQLKKRIHMMMRKKTQGRAQLRYALTLPLLVALGFLFAQINIEAQVPTTSQNSTLPPPPPMMAPGVVEKGKAEAPYSSMSKEVIIRKDTTPKVLEERVVQGFPLNTNQLQGQVINGYPSRTNSINELVVVGYTPIRDSIPGEVFKVVEKMPEYPGGSVELLRFLAQNILYPEVARKENIQGLVVVQFIIGKDGTIIDPHVVHGIGGGANEEALRVVKTMPKWKPGSQKGQAVNVQFNLPIRFMLDGGVIEKKAEAPKEVFKVVEQMPSYPGGQGDLLKFLGTNINYPKAAKDAGIEGMVVIQYIIEKDGSISNAKVVKGIGAGCDEEALRVVNAMPNWVAGKQRGQAVPVQFNLPIRFKLDDKKSNALPTNANLLKVQDFKASPNPSKGLFNLSFRAEGKATNIEVYNLAGQRVYQQSLTNFDGTYNGQLDLSKEPKGEYLLRITQGSEQYSQKVLKQ</sequence>
<proteinExistence type="inferred from homology"/>
<keyword evidence="3" id="KW-0813">Transport</keyword>
<dbReference type="Gene3D" id="2.60.40.3080">
    <property type="match status" value="1"/>
</dbReference>
<evidence type="ECO:0000259" key="11">
    <source>
        <dbReference type="PROSITE" id="PS52015"/>
    </source>
</evidence>
<dbReference type="PANTHER" id="PTHR33446:SF2">
    <property type="entry name" value="PROTEIN TONB"/>
    <property type="match status" value="1"/>
</dbReference>
<dbReference type="Proteomes" id="UP000008461">
    <property type="component" value="Chromosome"/>
</dbReference>
<evidence type="ECO:0000256" key="8">
    <source>
        <dbReference type="ARBA" id="ARBA00022989"/>
    </source>
</evidence>
<dbReference type="HOGENOM" id="CLU_013798_1_0_10"/>
<dbReference type="NCBIfam" id="TIGR04183">
    <property type="entry name" value="Por_Secre_tail"/>
    <property type="match status" value="1"/>
</dbReference>
<dbReference type="eggNOG" id="COG4219">
    <property type="taxonomic scope" value="Bacteria"/>
</dbReference>
<dbReference type="InterPro" id="IPR008756">
    <property type="entry name" value="Peptidase_M56"/>
</dbReference>
<protein>
    <submittedName>
        <fullName evidence="12">TonB family protein</fullName>
    </submittedName>
</protein>
<feature type="transmembrane region" description="Helical" evidence="10">
    <location>
        <begin position="272"/>
        <end position="293"/>
    </location>
</feature>
<evidence type="ECO:0000256" key="2">
    <source>
        <dbReference type="ARBA" id="ARBA00006555"/>
    </source>
</evidence>
<dbReference type="Pfam" id="PF03544">
    <property type="entry name" value="TonB_C"/>
    <property type="match status" value="2"/>
</dbReference>
<evidence type="ECO:0000256" key="4">
    <source>
        <dbReference type="ARBA" id="ARBA00022475"/>
    </source>
</evidence>
<feature type="transmembrane region" description="Helical" evidence="10">
    <location>
        <begin position="34"/>
        <end position="52"/>
    </location>
</feature>
<accession>F4KS10</accession>
<feature type="domain" description="TonB C-terminal" evidence="11">
    <location>
        <begin position="406"/>
        <end position="502"/>
    </location>
</feature>
<dbReference type="NCBIfam" id="TIGR01352">
    <property type="entry name" value="tonB_Cterm"/>
    <property type="match status" value="2"/>
</dbReference>
<evidence type="ECO:0000256" key="1">
    <source>
        <dbReference type="ARBA" id="ARBA00004383"/>
    </source>
</evidence>
<name>F4KS10_HALH1</name>
<reference evidence="12 13" key="1">
    <citation type="journal article" date="2011" name="Stand. Genomic Sci.">
        <title>Complete genome sequence of Haliscomenobacter hydrossis type strain (O).</title>
        <authorList>
            <consortium name="US DOE Joint Genome Institute (JGI-PGF)"/>
            <person name="Daligault H."/>
            <person name="Lapidus A."/>
            <person name="Zeytun A."/>
            <person name="Nolan M."/>
            <person name="Lucas S."/>
            <person name="Del Rio T.G."/>
            <person name="Tice H."/>
            <person name="Cheng J.F."/>
            <person name="Tapia R."/>
            <person name="Han C."/>
            <person name="Goodwin L."/>
            <person name="Pitluck S."/>
            <person name="Liolios K."/>
            <person name="Pagani I."/>
            <person name="Ivanova N."/>
            <person name="Huntemann M."/>
            <person name="Mavromatis K."/>
            <person name="Mikhailova N."/>
            <person name="Pati A."/>
            <person name="Chen A."/>
            <person name="Palaniappan K."/>
            <person name="Land M."/>
            <person name="Hauser L."/>
            <person name="Brambilla E.M."/>
            <person name="Rohde M."/>
            <person name="Verbarg S."/>
            <person name="Goker M."/>
            <person name="Bristow J."/>
            <person name="Eisen J.A."/>
            <person name="Markowitz V."/>
            <person name="Hugenholtz P."/>
            <person name="Kyrpides N.C."/>
            <person name="Klenk H.P."/>
            <person name="Woyke T."/>
        </authorList>
    </citation>
    <scope>NUCLEOTIDE SEQUENCE [LARGE SCALE GENOMIC DNA]</scope>
    <source>
        <strain evidence="13">ATCC 27775 / DSM 1100 / LMG 10767 / O</strain>
    </source>
</reference>
<dbReference type="SUPFAM" id="SSF74653">
    <property type="entry name" value="TolA/TonB C-terminal domain"/>
    <property type="match status" value="2"/>
</dbReference>
<dbReference type="InterPro" id="IPR026444">
    <property type="entry name" value="Secre_tail"/>
</dbReference>
<dbReference type="AlphaFoldDB" id="F4KS10"/>
<dbReference type="FunFam" id="3.30.1150.10:FF:000002">
    <property type="entry name" value="Energy transducer TonB"/>
    <property type="match status" value="1"/>
</dbReference>
<dbReference type="InterPro" id="IPR051045">
    <property type="entry name" value="TonB-dependent_transducer"/>
</dbReference>
<evidence type="ECO:0000256" key="7">
    <source>
        <dbReference type="ARBA" id="ARBA00022927"/>
    </source>
</evidence>
<comment type="similarity">
    <text evidence="2">Belongs to the TonB family.</text>
</comment>
<dbReference type="OrthoDB" id="9814002at2"/>
<dbReference type="PANTHER" id="PTHR33446">
    <property type="entry name" value="PROTEIN TONB-RELATED"/>
    <property type="match status" value="1"/>
</dbReference>
<keyword evidence="8 10" id="KW-1133">Transmembrane helix</keyword>
<keyword evidence="13" id="KW-1185">Reference proteome</keyword>
<evidence type="ECO:0000313" key="12">
    <source>
        <dbReference type="EMBL" id="AEE51097.1"/>
    </source>
</evidence>
<evidence type="ECO:0000313" key="13">
    <source>
        <dbReference type="Proteomes" id="UP000008461"/>
    </source>
</evidence>
<dbReference type="InterPro" id="IPR006260">
    <property type="entry name" value="TonB/TolA_C"/>
</dbReference>